<protein>
    <recommendedName>
        <fullName evidence="3">Reverse transcriptase domain-containing protein</fullName>
    </recommendedName>
</protein>
<dbReference type="OrthoDB" id="1729993at2759"/>
<gene>
    <name evidence="1" type="ORF">CCAM_LOCUS2624</name>
</gene>
<evidence type="ECO:0000313" key="1">
    <source>
        <dbReference type="EMBL" id="VFQ60848.1"/>
    </source>
</evidence>
<evidence type="ECO:0000313" key="2">
    <source>
        <dbReference type="Proteomes" id="UP000595140"/>
    </source>
</evidence>
<dbReference type="EMBL" id="OOIL02000126">
    <property type="protein sequence ID" value="VFQ60848.1"/>
    <property type="molecule type" value="Genomic_DNA"/>
</dbReference>
<accession>A0A484K7L6</accession>
<reference evidence="1 2" key="1">
    <citation type="submission" date="2018-04" db="EMBL/GenBank/DDBJ databases">
        <authorList>
            <person name="Vogel A."/>
        </authorList>
    </citation>
    <scope>NUCLEOTIDE SEQUENCE [LARGE SCALE GENOMIC DNA]</scope>
</reference>
<evidence type="ECO:0008006" key="3">
    <source>
        <dbReference type="Google" id="ProtNLM"/>
    </source>
</evidence>
<dbReference type="Proteomes" id="UP000595140">
    <property type="component" value="Unassembled WGS sequence"/>
</dbReference>
<organism evidence="1 2">
    <name type="scientific">Cuscuta campestris</name>
    <dbReference type="NCBI Taxonomy" id="132261"/>
    <lineage>
        <taxon>Eukaryota</taxon>
        <taxon>Viridiplantae</taxon>
        <taxon>Streptophyta</taxon>
        <taxon>Embryophyta</taxon>
        <taxon>Tracheophyta</taxon>
        <taxon>Spermatophyta</taxon>
        <taxon>Magnoliopsida</taxon>
        <taxon>eudicotyledons</taxon>
        <taxon>Gunneridae</taxon>
        <taxon>Pentapetalae</taxon>
        <taxon>asterids</taxon>
        <taxon>lamiids</taxon>
        <taxon>Solanales</taxon>
        <taxon>Convolvulaceae</taxon>
        <taxon>Cuscuteae</taxon>
        <taxon>Cuscuta</taxon>
        <taxon>Cuscuta subgen. Grammica</taxon>
        <taxon>Cuscuta sect. Cleistogrammica</taxon>
    </lineage>
</organism>
<sequence>MRTILFGKELAYLEKALKEKSSDPDGIPDLDLEEIVLWSYFGARVGVGQIEKVFIGGDFTGHIGDLAEGFEEVSDHSWWNDVVRGKVEAKKMAYKRFVDGSDDEAWERRACDLYHVRCVKGSDGRALFKIAEVANRWGEYFRGLQLGAGGDSRLELGDLAQSETHRDFGDCRRISQEEVARAIRGMTSGRALRSDEIPVEFWKFVGRSGLVWLTKLLNVIFKTTKMPDKWRESVLIPLYKGKGDIQSCENYKGIKLLSHTMKELESRVDVKIDSHLVPKVDKFQYLGSVLYDKKISSQMKGKFYRSVVRGLLCFIVQSGEQLKTPRSSIICGRDADAAVDGLLPLFGTNGPNLLRYVWDSSLRHIRNFVRIIPPRMHRDLVLKVQSRKTTPNNVRGFPGSIIKTAVRPLNQELLDHVTLLEDETVLMDTDRLPIYKCCWQRVGWASGLPIAASQP</sequence>
<proteinExistence type="predicted"/>
<dbReference type="PANTHER" id="PTHR19446">
    <property type="entry name" value="REVERSE TRANSCRIPTASES"/>
    <property type="match status" value="1"/>
</dbReference>
<dbReference type="AlphaFoldDB" id="A0A484K7L6"/>
<keyword evidence="2" id="KW-1185">Reference proteome</keyword>
<name>A0A484K7L6_9ASTE</name>